<feature type="domain" description="PB1" evidence="7">
    <location>
        <begin position="833"/>
        <end position="916"/>
    </location>
</feature>
<accession>A0A804LA17</accession>
<evidence type="ECO:0000313" key="8">
    <source>
        <dbReference type="EMBL" id="CAG1865192.1"/>
    </source>
</evidence>
<keyword evidence="3" id="KW-0804">Transcription</keyword>
<dbReference type="InterPro" id="IPR003035">
    <property type="entry name" value="RWP-RK_dom"/>
</dbReference>
<proteinExistence type="predicted"/>
<dbReference type="FunCoup" id="A0A804LA17">
    <property type="interactions" value="1766"/>
</dbReference>
<evidence type="ECO:0000313" key="9">
    <source>
        <dbReference type="EnsemblPlants" id="Ma11_p20740.1"/>
    </source>
</evidence>
<dbReference type="InterPro" id="IPR000270">
    <property type="entry name" value="PB1_dom"/>
</dbReference>
<keyword evidence="2" id="KW-0238">DNA-binding</keyword>
<evidence type="ECO:0000256" key="1">
    <source>
        <dbReference type="ARBA" id="ARBA00023015"/>
    </source>
</evidence>
<evidence type="ECO:0000256" key="3">
    <source>
        <dbReference type="ARBA" id="ARBA00023163"/>
    </source>
</evidence>
<dbReference type="InterPro" id="IPR053793">
    <property type="entry name" value="PB1-like"/>
</dbReference>
<evidence type="ECO:0000256" key="2">
    <source>
        <dbReference type="ARBA" id="ARBA00023125"/>
    </source>
</evidence>
<feature type="region of interest" description="Disordered" evidence="5">
    <location>
        <begin position="125"/>
        <end position="144"/>
    </location>
</feature>
<dbReference type="InterPro" id="IPR045012">
    <property type="entry name" value="NLP"/>
</dbReference>
<dbReference type="Pfam" id="PF22922">
    <property type="entry name" value="GAF_NLP"/>
    <property type="match status" value="1"/>
</dbReference>
<reference evidence="8" key="1">
    <citation type="submission" date="2021-03" db="EMBL/GenBank/DDBJ databases">
        <authorList>
            <consortium name="Genoscope - CEA"/>
            <person name="William W."/>
        </authorList>
    </citation>
    <scope>NUCLEOTIDE SEQUENCE</scope>
    <source>
        <strain evidence="8">Doubled-haploid Pahang</strain>
    </source>
</reference>
<feature type="region of interest" description="Disordered" evidence="5">
    <location>
        <begin position="740"/>
        <end position="768"/>
    </location>
</feature>
<dbReference type="Pfam" id="PF00564">
    <property type="entry name" value="PB1"/>
    <property type="match status" value="1"/>
</dbReference>
<organism evidence="9 10">
    <name type="scientific">Musa acuminata subsp. malaccensis</name>
    <name type="common">Wild banana</name>
    <name type="synonym">Musa malaccensis</name>
    <dbReference type="NCBI Taxonomy" id="214687"/>
    <lineage>
        <taxon>Eukaryota</taxon>
        <taxon>Viridiplantae</taxon>
        <taxon>Streptophyta</taxon>
        <taxon>Embryophyta</taxon>
        <taxon>Tracheophyta</taxon>
        <taxon>Spermatophyta</taxon>
        <taxon>Magnoliopsida</taxon>
        <taxon>Liliopsida</taxon>
        <taxon>Zingiberales</taxon>
        <taxon>Musaceae</taxon>
        <taxon>Musa</taxon>
    </lineage>
</organism>
<dbReference type="InterPro" id="IPR055081">
    <property type="entry name" value="NLP1-9_GAF"/>
</dbReference>
<keyword evidence="1" id="KW-0805">Transcription regulation</keyword>
<dbReference type="OrthoDB" id="6270329at2759"/>
<dbReference type="EnsemblPlants" id="Ma11_t20740.1">
    <property type="protein sequence ID" value="Ma11_p20740.1"/>
    <property type="gene ID" value="Ma11_g20740"/>
</dbReference>
<reference evidence="9" key="2">
    <citation type="submission" date="2021-05" db="UniProtKB">
        <authorList>
            <consortium name="EnsemblPlants"/>
        </authorList>
    </citation>
    <scope>IDENTIFICATION</scope>
    <source>
        <strain evidence="9">subsp. malaccensis</strain>
    </source>
</reference>
<gene>
    <name evidence="8" type="ORF">GSMUA_04360.1</name>
</gene>
<dbReference type="PROSITE" id="PS51745">
    <property type="entry name" value="PB1"/>
    <property type="match status" value="1"/>
</dbReference>
<dbReference type="InParanoid" id="A0A804LA17"/>
<dbReference type="CDD" id="cd06407">
    <property type="entry name" value="PB1_NLP"/>
    <property type="match status" value="1"/>
</dbReference>
<feature type="compositionally biased region" description="Low complexity" evidence="5">
    <location>
        <begin position="741"/>
        <end position="767"/>
    </location>
</feature>
<dbReference type="InterPro" id="IPR034891">
    <property type="entry name" value="PB1_NLP"/>
</dbReference>
<dbReference type="EMBL" id="HG996475">
    <property type="protein sequence ID" value="CAG1865192.1"/>
    <property type="molecule type" value="Genomic_DNA"/>
</dbReference>
<protein>
    <submittedName>
        <fullName evidence="8">(wild Malaysian banana) hypothetical protein</fullName>
    </submittedName>
</protein>
<dbReference type="GO" id="GO:0003700">
    <property type="term" value="F:DNA-binding transcription factor activity"/>
    <property type="evidence" value="ECO:0007669"/>
    <property type="project" value="InterPro"/>
</dbReference>
<dbReference type="Gene3D" id="3.10.20.90">
    <property type="entry name" value="Phosphatidylinositol 3-kinase Catalytic Subunit, Chain A, domain 1"/>
    <property type="match status" value="1"/>
</dbReference>
<dbReference type="Gramene" id="Ma11_t20740.1">
    <property type="protein sequence ID" value="Ma11_p20740.1"/>
    <property type="gene ID" value="Ma11_g20740"/>
</dbReference>
<evidence type="ECO:0000259" key="6">
    <source>
        <dbReference type="PROSITE" id="PS51519"/>
    </source>
</evidence>
<evidence type="ECO:0000256" key="4">
    <source>
        <dbReference type="ARBA" id="ARBA00023242"/>
    </source>
</evidence>
<dbReference type="Pfam" id="PF02042">
    <property type="entry name" value="RWP-RK"/>
    <property type="match status" value="1"/>
</dbReference>
<dbReference type="PANTHER" id="PTHR32002:SF44">
    <property type="entry name" value="PROTEIN NLP4"/>
    <property type="match status" value="1"/>
</dbReference>
<dbReference type="SMART" id="SM00666">
    <property type="entry name" value="PB1"/>
    <property type="match status" value="1"/>
</dbReference>
<dbReference type="PROSITE" id="PS51519">
    <property type="entry name" value="RWP_RK"/>
    <property type="match status" value="1"/>
</dbReference>
<dbReference type="GO" id="GO:0003677">
    <property type="term" value="F:DNA binding"/>
    <property type="evidence" value="ECO:0007669"/>
    <property type="project" value="UniProtKB-KW"/>
</dbReference>
<evidence type="ECO:0000259" key="7">
    <source>
        <dbReference type="PROSITE" id="PS51745"/>
    </source>
</evidence>
<keyword evidence="10" id="KW-1185">Reference proteome</keyword>
<dbReference type="SUPFAM" id="SSF54277">
    <property type="entry name" value="CAD &amp; PB1 domains"/>
    <property type="match status" value="1"/>
</dbReference>
<evidence type="ECO:0000313" key="10">
    <source>
        <dbReference type="Proteomes" id="UP000012960"/>
    </source>
</evidence>
<keyword evidence="4" id="KW-0539">Nucleus</keyword>
<feature type="domain" description="RWP-RK" evidence="6">
    <location>
        <begin position="611"/>
        <end position="692"/>
    </location>
</feature>
<dbReference type="PANTHER" id="PTHR32002">
    <property type="entry name" value="PROTEIN NLP8"/>
    <property type="match status" value="1"/>
</dbReference>
<dbReference type="Proteomes" id="UP000012960">
    <property type="component" value="Unplaced"/>
</dbReference>
<evidence type="ECO:0000256" key="5">
    <source>
        <dbReference type="SAM" id="MobiDB-lite"/>
    </source>
</evidence>
<dbReference type="OMA" id="MENMSGM"/>
<dbReference type="AlphaFoldDB" id="A0A804LA17"/>
<sequence length="930" mass="103991">MDDSVPPKGSLSGQTLSDAAVDDLDLMDELLSGSVFDCSDLLQTGTSASTGPLSSACFSPVLGISSTSSNPTLAGIDYQVDAERSVFSVELASDEAQMQMLDGGQRPIILNHVGETKCRVRSDGMEAEDPSYEPGMSRQIQPKGETGSVEQRLRYVLKYIKESQREGDVLVQMWVPAMRGNQQVVTTCGQPFLLDFNCQRLVNYRSVSTRYQFLADESSHEAVGLPGRVFLGRLPEWTPDVRYFSSFEYPRVGDAQRYDVRGTIALPIFERNSPSCLGVVEVVMTTQKVNYSYDLENICNALQAVDLRSSEVLSVPRLKMTGDSYLAAIPEIQMVLRTACETHRLPLSQTWISCIQQGREGSRHSDESFSECVSTIDEACYIQDPSMLGFQQACSEHHLFRGQGLVGKAFMTNQPCFSSDVTEFSKIEYPLSHHAKLFHLRAAVAIRLRCVHSGNVDFVLEFFLPIHCIEGEEQKLMLNSLSVTIQQVCQTLRVVTTRELEDETMLENNEQIPSDMFSDNSVSAIGQRYIVDELLPSGTPAVGIPKNVLPASVPTERTKEFEGFSVSTHWVPSDVVLPTGNIFSEVKQHHGESNSDYIVSFSAETNVSNAEKATEKRRAKTERTVSLQELQKYFAGSLKDAARSLGVCPTTLKRICRQHGITRWPSRKIKKVGRSLRKLQVVIDSVHGPGEAFQFSSLYESFIKNTRSDSNLATSTTFSLLKQTDHPESSNAKQQLEGRFTSHTSGTNSLSSSSCSQNSNSSQGCSSEQRQCNQTHEFEFRQATLVEENRSDVLNKVQIHVELHCPLEVTPKSVVRLQSQRPQIEHHPSRCDFLKVKAIYGEEKVIFRLQPTWGFQDLKQEIRRRFVIYDTTLVDIKYLDEDSEWILITCDEDLKECIDVYRSTQAQTIKLCVHHVQPTARSSLGSTALS</sequence>
<name>A0A804LA17_MUSAM</name>